<evidence type="ECO:0000259" key="2">
    <source>
        <dbReference type="PROSITE" id="PS51782"/>
    </source>
</evidence>
<evidence type="ECO:0000256" key="1">
    <source>
        <dbReference type="SAM" id="SignalP"/>
    </source>
</evidence>
<reference evidence="4" key="1">
    <citation type="journal article" date="2012" name="PLoS Negl. Trop. Dis.">
        <title>Whole genome sequences of three Treponema pallidum ssp. pertenue strains: yaws and syphilis treponemes differ in less than 0.2% of the genome sequence.</title>
        <authorList>
            <person name="Cejkova D."/>
            <person name="Zobanikova M."/>
            <person name="Chen L."/>
            <person name="Pospisilova P."/>
            <person name="Strouhal M."/>
            <person name="Qin X."/>
            <person name="Mikalova L."/>
            <person name="Norris S.J."/>
            <person name="Muzny D.M."/>
            <person name="Gibbs R.A."/>
            <person name="Fulton L.L."/>
            <person name="Sodergren E."/>
            <person name="Weinstock G.M."/>
            <person name="Smajs D."/>
        </authorList>
    </citation>
    <scope>NUCLEOTIDE SEQUENCE [LARGE SCALE GENOMIC DNA]</scope>
    <source>
        <strain evidence="4">Gauthier</strain>
    </source>
</reference>
<proteinExistence type="predicted"/>
<sequence>MMRLCPFSPFSFLLRVRMVRAAVCSCLCVCVAHPAVCGPYPLIAQLQGQDALFRQYSDDVRAARVALAQGKRGNDLPLRFYAYRVKKADTIIRIAARCGIPYDAVASLNRIETLHTPLEGRTLLLPTVPGLYVSADPHLPLERLIYALIKKGQGPSFFLSLPGTAQTTHTREKREVVCAPQALFDGTVRAFFLKPFYRFPLASGRLTSGFGARKSPFTGRLSYHPGIDLAAPMGALVYACASGQVATIAYNRLYGKYVILQHTDGRHSLYGHLSAVRVRVQQKLSVGAVIGNVGSTGASTGPHLHFEVREAGVPQNPERFMEKFR</sequence>
<dbReference type="InterPro" id="IPR016047">
    <property type="entry name" value="M23ase_b-sheet_dom"/>
</dbReference>
<feature type="domain" description="LysM" evidence="2">
    <location>
        <begin position="81"/>
        <end position="125"/>
    </location>
</feature>
<dbReference type="Pfam" id="PF01476">
    <property type="entry name" value="LysM"/>
    <property type="match status" value="1"/>
</dbReference>
<keyword evidence="1" id="KW-0732">Signal</keyword>
<dbReference type="KEGG" id="tpg:TPEGAU_0706"/>
<accession>A0AAU8PEA0</accession>
<dbReference type="Gene3D" id="2.70.70.10">
    <property type="entry name" value="Glucose Permease (Domain IIA)"/>
    <property type="match status" value="1"/>
</dbReference>
<feature type="signal peptide" evidence="1">
    <location>
        <begin position="1"/>
        <end position="21"/>
    </location>
</feature>
<dbReference type="PANTHER" id="PTHR21666">
    <property type="entry name" value="PEPTIDASE-RELATED"/>
    <property type="match status" value="1"/>
</dbReference>
<dbReference type="InterPro" id="IPR036779">
    <property type="entry name" value="LysM_dom_sf"/>
</dbReference>
<dbReference type="Proteomes" id="UP000008192">
    <property type="component" value="Chromosome"/>
</dbReference>
<dbReference type="InterPro" id="IPR011055">
    <property type="entry name" value="Dup_hybrid_motif"/>
</dbReference>
<dbReference type="EMBL" id="CP002376">
    <property type="protein sequence ID" value="AEZ59969.1"/>
    <property type="molecule type" value="Genomic_DNA"/>
</dbReference>
<feature type="chain" id="PRO_5043818132" evidence="1">
    <location>
        <begin position="22"/>
        <end position="325"/>
    </location>
</feature>
<dbReference type="InterPro" id="IPR018392">
    <property type="entry name" value="LysM"/>
</dbReference>
<name>A0AAU8PEA0_TREPG</name>
<evidence type="ECO:0000313" key="4">
    <source>
        <dbReference type="Proteomes" id="UP000008192"/>
    </source>
</evidence>
<dbReference type="InterPro" id="IPR050570">
    <property type="entry name" value="Cell_wall_metabolism_enzyme"/>
</dbReference>
<dbReference type="PROSITE" id="PS51782">
    <property type="entry name" value="LYSM"/>
    <property type="match status" value="1"/>
</dbReference>
<dbReference type="SUPFAM" id="SSF51261">
    <property type="entry name" value="Duplicated hybrid motif"/>
    <property type="match status" value="1"/>
</dbReference>
<dbReference type="CDD" id="cd00118">
    <property type="entry name" value="LysM"/>
    <property type="match status" value="1"/>
</dbReference>
<protein>
    <submittedName>
        <fullName evidence="3">M23B subfamily peptidase</fullName>
    </submittedName>
</protein>
<organism evidence="3 4">
    <name type="scientific">Treponema pallidum subsp. pertenue (strain Gauthier)</name>
    <dbReference type="NCBI Taxonomy" id="491080"/>
    <lineage>
        <taxon>Bacteria</taxon>
        <taxon>Pseudomonadati</taxon>
        <taxon>Spirochaetota</taxon>
        <taxon>Spirochaetia</taxon>
        <taxon>Spirochaetales</taxon>
        <taxon>Treponemataceae</taxon>
        <taxon>Treponema</taxon>
    </lineage>
</organism>
<dbReference type="AlphaFoldDB" id="A0AAU8PEA0"/>
<dbReference type="PANTHER" id="PTHR21666:SF290">
    <property type="entry name" value="PEPTIDASE M23 DOMAIN PROTEIN"/>
    <property type="match status" value="1"/>
</dbReference>
<dbReference type="Gene3D" id="3.10.350.10">
    <property type="entry name" value="LysM domain"/>
    <property type="match status" value="1"/>
</dbReference>
<dbReference type="GO" id="GO:0004222">
    <property type="term" value="F:metalloendopeptidase activity"/>
    <property type="evidence" value="ECO:0007669"/>
    <property type="project" value="TreeGrafter"/>
</dbReference>
<dbReference type="CDD" id="cd12797">
    <property type="entry name" value="M23_peptidase"/>
    <property type="match status" value="1"/>
</dbReference>
<dbReference type="Pfam" id="PF01551">
    <property type="entry name" value="Peptidase_M23"/>
    <property type="match status" value="1"/>
</dbReference>
<evidence type="ECO:0000313" key="3">
    <source>
        <dbReference type="EMBL" id="AEZ59969.1"/>
    </source>
</evidence>
<gene>
    <name evidence="3" type="ordered locus">TPEGAU_0706</name>
</gene>